<dbReference type="Pfam" id="PF00078">
    <property type="entry name" value="RVT_1"/>
    <property type="match status" value="1"/>
</dbReference>
<dbReference type="SUPFAM" id="SSF53098">
    <property type="entry name" value="Ribonuclease H-like"/>
    <property type="match status" value="1"/>
</dbReference>
<dbReference type="EMBL" id="WJXW01000008">
    <property type="protein sequence ID" value="KAF9733867.1"/>
    <property type="molecule type" value="Genomic_DNA"/>
</dbReference>
<feature type="domain" description="RNase H type-1" evidence="2">
    <location>
        <begin position="881"/>
        <end position="1035"/>
    </location>
</feature>
<dbReference type="Gene3D" id="3.60.10.10">
    <property type="entry name" value="Endonuclease/exonuclease/phosphatase"/>
    <property type="match status" value="1"/>
</dbReference>
<dbReference type="EMBL" id="WJXW01000015">
    <property type="protein sequence ID" value="KAF9729958.1"/>
    <property type="molecule type" value="Genomic_DNA"/>
</dbReference>
<gene>
    <name evidence="7" type="ORF">PMIN01_08210</name>
    <name evidence="5" type="ORF">PMIN01_11795</name>
    <name evidence="6" type="ORF">PMIN01_11891</name>
    <name evidence="4" type="ORF">PMIN01_12919</name>
    <name evidence="3" type="ORF">PMIN01_13617</name>
</gene>
<dbReference type="PROSITE" id="PS50879">
    <property type="entry name" value="RNASE_H_1"/>
    <property type="match status" value="1"/>
</dbReference>
<dbReference type="SUPFAM" id="SSF56219">
    <property type="entry name" value="DNase I-like"/>
    <property type="match status" value="1"/>
</dbReference>
<dbReference type="CDD" id="cd09276">
    <property type="entry name" value="Rnase_HI_RT_non_LTR"/>
    <property type="match status" value="1"/>
</dbReference>
<dbReference type="AlphaFoldDB" id="A0A9P6G7K1"/>
<dbReference type="InterPro" id="IPR012337">
    <property type="entry name" value="RNaseH-like_sf"/>
</dbReference>
<sequence length="1201" mass="134928">MLWTHRDITARPISTESTDIAALLIELETGPLLAISVYIPAKSDSEDSELNSRLDIIRRTIDTTRRNHDKRVEILIAGDFNRHDQFWGGDLVATSQRQGEGEPIIQLMSELDLQCPLPRGIETWISYNGEHSSTIDLILVTQELASEIQRCTTDSMAHGSDHLAICTEFAIDLTHEKGTPRKLWKKARWDPIRKVVAGELERRSQPDIPGDVDSYCQFVTECIAPAIEKYVPVARPSPYAKRWWTEDLTELRKHYTYWRNKASASRRANTPDPGLQQMAVTCRKRYHDAIRNQRKTHWQDFVAEARNIWTIARYLDPAQCATFARIPAIKTYEGVSTSNGEIARCLLEEFFKPPPGVTEEPEDERPREALPMEPLSEVEVQRAIFASNPYKAPGRDGLPAIVWQQLWPVLKHHIVALFKLSLETATLPSEWRVAKIVPLRKPNKPDYTVAKAYRPISLLATLGKSLEAVVAERLSFLAEAHRLLPKSHFGARKGRSTTQALTILQESIFQAWRDKRVLSLVSFDVKGAYNGVNIDVLAKRLRKRGIPNALVDWITCFCSQRKASVVVNGHTTETVDLPQAGLPQGSPLSPILFLFFNADLVSSKINRNKGAIAFIDDYTAWVTGASDGENTNLLQETVVAKAEQWARSSGATFEADKTAFIHFTRRNNTVSSSPLFVNEEAIRPQTEVKILGVVFDQKLRFSQHTARAAKRGIRAALALKRIKGMTVGTARQLFTSTVTPTVDYASPIWSTSLTGRTTKMLNQIQRIGTQAIIGAFRTVALIRAEMEAGIEQLTARMHRQEYKFWVKCHTLPVNHPWWKIRRGIDTKNKRFPSPLQRIAMQLDSVDLTEMERIDPFCIPPWQQGIEAQILEGEEAQKWAEDSDELKVFVDASYRGHNAGVGVYHSARRSDNSVVEHREAVKIGKNAGYTSTHVELTAIQAALELISAIWSPDTIARFGNKARDLTYVIVSDSQSAIRAVSRPSRQSGQAVIRLIVNTTMEIKRRGGPHIRLQWVPAHAMVVGDEIADELAKQATEGTLDPIPGLTLSAALKKTLSCIPKIKLEKPVDIDTALPGKHTKSIYDLQTYKRAAVLCQLRTGKCRLNSYLAKIGATNSDRCTCRGRQPETVRHFVFECPLWKEERKTLQEVAGNRWGDLSFFLGGRSEQRLPSGELLDGKAESWKPNLDVVNQTIEFAMATGRLC</sequence>
<evidence type="ECO:0000313" key="3">
    <source>
        <dbReference type="EMBL" id="KAF9728484.1"/>
    </source>
</evidence>
<dbReference type="EMBL" id="WJXW01000020">
    <property type="protein sequence ID" value="KAF9728484.1"/>
    <property type="molecule type" value="Genomic_DNA"/>
</dbReference>
<dbReference type="GO" id="GO:0003676">
    <property type="term" value="F:nucleic acid binding"/>
    <property type="evidence" value="ECO:0007669"/>
    <property type="project" value="InterPro"/>
</dbReference>
<dbReference type="OrthoDB" id="3261222at2759"/>
<dbReference type="CDD" id="cd01650">
    <property type="entry name" value="RT_nLTR_like"/>
    <property type="match status" value="1"/>
</dbReference>
<proteinExistence type="predicted"/>
<dbReference type="EMBL" id="WJXW01000015">
    <property type="protein sequence ID" value="KAF9729862.1"/>
    <property type="molecule type" value="Genomic_DNA"/>
</dbReference>
<protein>
    <recommendedName>
        <fullName evidence="9">Reverse transcriptase</fullName>
    </recommendedName>
</protein>
<dbReference type="GO" id="GO:0004523">
    <property type="term" value="F:RNA-DNA hybrid ribonuclease activity"/>
    <property type="evidence" value="ECO:0007669"/>
    <property type="project" value="InterPro"/>
</dbReference>
<dbReference type="SUPFAM" id="SSF56672">
    <property type="entry name" value="DNA/RNA polymerases"/>
    <property type="match status" value="1"/>
</dbReference>
<evidence type="ECO:0000313" key="7">
    <source>
        <dbReference type="EMBL" id="KAF9733867.1"/>
    </source>
</evidence>
<dbReference type="InterPro" id="IPR043502">
    <property type="entry name" value="DNA/RNA_pol_sf"/>
</dbReference>
<evidence type="ECO:0000259" key="2">
    <source>
        <dbReference type="PROSITE" id="PS50879"/>
    </source>
</evidence>
<dbReference type="InterPro" id="IPR005135">
    <property type="entry name" value="Endo/exonuclease/phosphatase"/>
</dbReference>
<evidence type="ECO:0000259" key="1">
    <source>
        <dbReference type="PROSITE" id="PS50878"/>
    </source>
</evidence>
<evidence type="ECO:0000313" key="5">
    <source>
        <dbReference type="EMBL" id="KAF9729862.1"/>
    </source>
</evidence>
<accession>A0A9P6G7K1</accession>
<dbReference type="InterPro" id="IPR002156">
    <property type="entry name" value="RNaseH_domain"/>
</dbReference>
<dbReference type="EMBL" id="WJXW01000017">
    <property type="protein sequence ID" value="KAF9729229.1"/>
    <property type="molecule type" value="Genomic_DNA"/>
</dbReference>
<dbReference type="PANTHER" id="PTHR33481:SF1">
    <property type="entry name" value="ENDONUCLEASE_EXONUCLEASE_PHOSPHATASE DOMAIN-CONTAINING PROTEIN-RELATED"/>
    <property type="match status" value="1"/>
</dbReference>
<dbReference type="Proteomes" id="UP000756921">
    <property type="component" value="Unassembled WGS sequence"/>
</dbReference>
<reference evidence="6" key="1">
    <citation type="journal article" date="2020" name="Mol. Plant Microbe Interact.">
        <title>Genome Sequence of the Biocontrol Agent Coniothyrium minitans strain Conio (IMI 134523).</title>
        <authorList>
            <person name="Patel D."/>
            <person name="Shittu T.A."/>
            <person name="Baroncelli R."/>
            <person name="Muthumeenakshi S."/>
            <person name="Osborne T.H."/>
            <person name="Janganan T.K."/>
            <person name="Sreenivasaprasad S."/>
        </authorList>
    </citation>
    <scope>NUCLEOTIDE SEQUENCE</scope>
    <source>
        <strain evidence="6">Conio</strain>
    </source>
</reference>
<organism evidence="6 8">
    <name type="scientific">Paraphaeosphaeria minitans</name>
    <dbReference type="NCBI Taxonomy" id="565426"/>
    <lineage>
        <taxon>Eukaryota</taxon>
        <taxon>Fungi</taxon>
        <taxon>Dikarya</taxon>
        <taxon>Ascomycota</taxon>
        <taxon>Pezizomycotina</taxon>
        <taxon>Dothideomycetes</taxon>
        <taxon>Pleosporomycetidae</taxon>
        <taxon>Pleosporales</taxon>
        <taxon>Massarineae</taxon>
        <taxon>Didymosphaeriaceae</taxon>
        <taxon>Paraphaeosphaeria</taxon>
    </lineage>
</organism>
<dbReference type="Pfam" id="PF14529">
    <property type="entry name" value="Exo_endo_phos_2"/>
    <property type="match status" value="1"/>
</dbReference>
<dbReference type="InterPro" id="IPR036691">
    <property type="entry name" value="Endo/exonu/phosph_ase_sf"/>
</dbReference>
<evidence type="ECO:0000313" key="8">
    <source>
        <dbReference type="Proteomes" id="UP000756921"/>
    </source>
</evidence>
<dbReference type="PROSITE" id="PS50878">
    <property type="entry name" value="RT_POL"/>
    <property type="match status" value="1"/>
</dbReference>
<name>A0A9P6G7K1_9PLEO</name>
<dbReference type="InterPro" id="IPR000477">
    <property type="entry name" value="RT_dom"/>
</dbReference>
<dbReference type="Pfam" id="PF00075">
    <property type="entry name" value="RNase_H"/>
    <property type="match status" value="1"/>
</dbReference>
<comment type="caution">
    <text evidence="6">The sequence shown here is derived from an EMBL/GenBank/DDBJ whole genome shotgun (WGS) entry which is preliminary data.</text>
</comment>
<evidence type="ECO:0008006" key="9">
    <source>
        <dbReference type="Google" id="ProtNLM"/>
    </source>
</evidence>
<evidence type="ECO:0000313" key="4">
    <source>
        <dbReference type="EMBL" id="KAF9729229.1"/>
    </source>
</evidence>
<dbReference type="Gene3D" id="3.30.420.10">
    <property type="entry name" value="Ribonuclease H-like superfamily/Ribonuclease H"/>
    <property type="match status" value="1"/>
</dbReference>
<dbReference type="InterPro" id="IPR036397">
    <property type="entry name" value="RNaseH_sf"/>
</dbReference>
<dbReference type="PANTHER" id="PTHR33481">
    <property type="entry name" value="REVERSE TRANSCRIPTASE"/>
    <property type="match status" value="1"/>
</dbReference>
<keyword evidence="8" id="KW-1185">Reference proteome</keyword>
<evidence type="ECO:0000313" key="6">
    <source>
        <dbReference type="EMBL" id="KAF9729958.1"/>
    </source>
</evidence>
<feature type="domain" description="Reverse transcriptase" evidence="1">
    <location>
        <begin position="420"/>
        <end position="695"/>
    </location>
</feature>